<dbReference type="InterPro" id="IPR029068">
    <property type="entry name" value="Glyas_Bleomycin-R_OHBP_Dase"/>
</dbReference>
<dbReference type="STRING" id="84035.SAMN05660742_101369"/>
<organism evidence="6 7">
    <name type="scientific">Propionispira arboris</name>
    <dbReference type="NCBI Taxonomy" id="84035"/>
    <lineage>
        <taxon>Bacteria</taxon>
        <taxon>Bacillati</taxon>
        <taxon>Bacillota</taxon>
        <taxon>Negativicutes</taxon>
        <taxon>Selenomonadales</taxon>
        <taxon>Selenomonadaceae</taxon>
        <taxon>Propionispira</taxon>
    </lineage>
</organism>
<dbReference type="PANTHER" id="PTHR46036">
    <property type="entry name" value="LACTOYLGLUTATHIONE LYASE"/>
    <property type="match status" value="1"/>
</dbReference>
<dbReference type="InterPro" id="IPR004360">
    <property type="entry name" value="Glyas_Fos-R_dOase_dom"/>
</dbReference>
<proteinExistence type="predicted"/>
<protein>
    <recommendedName>
        <fullName evidence="2">Aldoketomutase</fullName>
    </recommendedName>
    <alternativeName>
        <fullName evidence="1">Ketone-aldehyde mutase</fullName>
    </alternativeName>
    <alternativeName>
        <fullName evidence="3">Methylglyoxalase</fullName>
    </alternativeName>
    <alternativeName>
        <fullName evidence="4">S-D-lactoylglutathione methylglyoxal lyase</fullName>
    </alternativeName>
</protein>
<name>A0A1H6UHA1_9FIRM</name>
<evidence type="ECO:0000256" key="2">
    <source>
        <dbReference type="ARBA" id="ARBA00030892"/>
    </source>
</evidence>
<evidence type="ECO:0000256" key="1">
    <source>
        <dbReference type="ARBA" id="ARBA00030291"/>
    </source>
</evidence>
<dbReference type="GO" id="GO:0019243">
    <property type="term" value="P:methylglyoxal catabolic process to D-lactate via S-lactoyl-glutathione"/>
    <property type="evidence" value="ECO:0007669"/>
    <property type="project" value="TreeGrafter"/>
</dbReference>
<dbReference type="Proteomes" id="UP000199662">
    <property type="component" value="Unassembled WGS sequence"/>
</dbReference>
<evidence type="ECO:0000313" key="7">
    <source>
        <dbReference type="Proteomes" id="UP000199662"/>
    </source>
</evidence>
<dbReference type="InterPro" id="IPR037523">
    <property type="entry name" value="VOC_core"/>
</dbReference>
<dbReference type="AlphaFoldDB" id="A0A1H6UHA1"/>
<evidence type="ECO:0000256" key="3">
    <source>
        <dbReference type="ARBA" id="ARBA00032460"/>
    </source>
</evidence>
<dbReference type="PROSITE" id="PS51819">
    <property type="entry name" value="VOC"/>
    <property type="match status" value="1"/>
</dbReference>
<evidence type="ECO:0000256" key="4">
    <source>
        <dbReference type="ARBA" id="ARBA00033298"/>
    </source>
</evidence>
<dbReference type="EMBL" id="FNZK01000001">
    <property type="protein sequence ID" value="SEI89137.1"/>
    <property type="molecule type" value="Genomic_DNA"/>
</dbReference>
<keyword evidence="7" id="KW-1185">Reference proteome</keyword>
<evidence type="ECO:0000259" key="5">
    <source>
        <dbReference type="PROSITE" id="PS51819"/>
    </source>
</evidence>
<accession>A0A1H6UHA1</accession>
<dbReference type="Gene3D" id="3.10.180.10">
    <property type="entry name" value="2,3-Dihydroxybiphenyl 1,2-Dioxygenase, domain 1"/>
    <property type="match status" value="1"/>
</dbReference>
<dbReference type="SUPFAM" id="SSF54593">
    <property type="entry name" value="Glyoxalase/Bleomycin resistance protein/Dihydroxybiphenyl dioxygenase"/>
    <property type="match status" value="1"/>
</dbReference>
<dbReference type="RefSeq" id="WP_091828671.1">
    <property type="nucleotide sequence ID" value="NZ_FNZK01000001.1"/>
</dbReference>
<evidence type="ECO:0000313" key="6">
    <source>
        <dbReference type="EMBL" id="SEI89137.1"/>
    </source>
</evidence>
<dbReference type="GO" id="GO:0004462">
    <property type="term" value="F:lactoylglutathione lyase activity"/>
    <property type="evidence" value="ECO:0007669"/>
    <property type="project" value="TreeGrafter"/>
</dbReference>
<feature type="domain" description="VOC" evidence="5">
    <location>
        <begin position="4"/>
        <end position="120"/>
    </location>
</feature>
<dbReference type="GO" id="GO:0005737">
    <property type="term" value="C:cytoplasm"/>
    <property type="evidence" value="ECO:0007669"/>
    <property type="project" value="TreeGrafter"/>
</dbReference>
<gene>
    <name evidence="6" type="ORF">SAMN05660742_101369</name>
</gene>
<dbReference type="Pfam" id="PF00903">
    <property type="entry name" value="Glyoxalase"/>
    <property type="match status" value="1"/>
</dbReference>
<dbReference type="PANTHER" id="PTHR46036:SF5">
    <property type="entry name" value="LACTOYLGLUTATHIONE LYASE"/>
    <property type="match status" value="1"/>
</dbReference>
<sequence>MKFKFLHNNLNVLDLDKSLNFYKKALELEEVRRLDREGFTLVYLGDHGATSHELELTYIHGRTEKYNLGENEVHLAFCVDDFAAAHALHEKMGCICYENKKMGIYFIADPDGYWLEVIPKDHTSQS</sequence>
<keyword evidence="6" id="KW-0456">Lyase</keyword>
<reference evidence="6 7" key="1">
    <citation type="submission" date="2016-10" db="EMBL/GenBank/DDBJ databases">
        <authorList>
            <person name="de Groot N.N."/>
        </authorList>
    </citation>
    <scope>NUCLEOTIDE SEQUENCE [LARGE SCALE GENOMIC DNA]</scope>
    <source>
        <strain evidence="6 7">DSM 2179</strain>
    </source>
</reference>